<keyword evidence="2" id="KW-1185">Reference proteome</keyword>
<dbReference type="EnsemblMetazoa" id="CJA13850.1">
    <property type="protein sequence ID" value="CJA13850.1"/>
    <property type="gene ID" value="WBGene00133054"/>
</dbReference>
<reference evidence="1" key="2">
    <citation type="submission" date="2022-06" db="UniProtKB">
        <authorList>
            <consortium name="EnsemblMetazoa"/>
        </authorList>
    </citation>
    <scope>IDENTIFICATION</scope>
    <source>
        <strain evidence="1">DF5081</strain>
    </source>
</reference>
<sequence>MSVCEIAIATADSSQSPDVDSELKRQSNQCGQRGFCCKFKRVGFCYKFKKYPYCIQTGKVTCPRKIAE</sequence>
<accession>A0A8R1I2K3</accession>
<proteinExistence type="predicted"/>
<name>A0A8R1I2K3_CAEJA</name>
<protein>
    <submittedName>
        <fullName evidence="1">Uncharacterized protein</fullName>
    </submittedName>
</protein>
<dbReference type="Proteomes" id="UP000005237">
    <property type="component" value="Unassembled WGS sequence"/>
</dbReference>
<organism evidence="1 2">
    <name type="scientific">Caenorhabditis japonica</name>
    <dbReference type="NCBI Taxonomy" id="281687"/>
    <lineage>
        <taxon>Eukaryota</taxon>
        <taxon>Metazoa</taxon>
        <taxon>Ecdysozoa</taxon>
        <taxon>Nematoda</taxon>
        <taxon>Chromadorea</taxon>
        <taxon>Rhabditida</taxon>
        <taxon>Rhabditina</taxon>
        <taxon>Rhabditomorpha</taxon>
        <taxon>Rhabditoidea</taxon>
        <taxon>Rhabditidae</taxon>
        <taxon>Peloderinae</taxon>
        <taxon>Caenorhabditis</taxon>
    </lineage>
</organism>
<evidence type="ECO:0000313" key="1">
    <source>
        <dbReference type="EnsemblMetazoa" id="CJA13850.1"/>
    </source>
</evidence>
<reference evidence="2" key="1">
    <citation type="submission" date="2010-08" db="EMBL/GenBank/DDBJ databases">
        <authorList>
            <consortium name="Caenorhabditis japonica Sequencing Consortium"/>
            <person name="Wilson R.K."/>
        </authorList>
    </citation>
    <scope>NUCLEOTIDE SEQUENCE [LARGE SCALE GENOMIC DNA]</scope>
    <source>
        <strain evidence="2">DF5081</strain>
    </source>
</reference>
<evidence type="ECO:0000313" key="2">
    <source>
        <dbReference type="Proteomes" id="UP000005237"/>
    </source>
</evidence>
<dbReference type="AlphaFoldDB" id="A0A8R1I2K3"/>